<comment type="similarity">
    <text evidence="7">Belongs to the ADAT1 family.</text>
</comment>
<evidence type="ECO:0000256" key="10">
    <source>
        <dbReference type="ARBA" id="ARBA00041760"/>
    </source>
</evidence>
<dbReference type="Proteomes" id="UP000726737">
    <property type="component" value="Unassembled WGS sequence"/>
</dbReference>
<keyword evidence="2" id="KW-0479">Metal-binding</keyword>
<evidence type="ECO:0000313" key="14">
    <source>
        <dbReference type="EMBL" id="KAG0261956.1"/>
    </source>
</evidence>
<reference evidence="14" key="1">
    <citation type="journal article" date="2020" name="Fungal Divers.">
        <title>Resolving the Mortierellaceae phylogeny through synthesis of multi-gene phylogenetics and phylogenomics.</title>
        <authorList>
            <person name="Vandepol N."/>
            <person name="Liber J."/>
            <person name="Desiro A."/>
            <person name="Na H."/>
            <person name="Kennedy M."/>
            <person name="Barry K."/>
            <person name="Grigoriev I.V."/>
            <person name="Miller A.N."/>
            <person name="O'Donnell K."/>
            <person name="Stajich J.E."/>
            <person name="Bonito G."/>
        </authorList>
    </citation>
    <scope>NUCLEOTIDE SEQUENCE</scope>
    <source>
        <strain evidence="14">KOD948</strain>
    </source>
</reference>
<comment type="catalytic activity">
    <reaction evidence="11">
        <text>adenosine(37) in tRNA(Ala) + H2O + H(+) = inosine(37) in tRNA(Ala) + NH4(+)</text>
        <dbReference type="Rhea" id="RHEA:50968"/>
        <dbReference type="Rhea" id="RHEA-COMP:12855"/>
        <dbReference type="Rhea" id="RHEA-COMP:12856"/>
        <dbReference type="ChEBI" id="CHEBI:15377"/>
        <dbReference type="ChEBI" id="CHEBI:15378"/>
        <dbReference type="ChEBI" id="CHEBI:28938"/>
        <dbReference type="ChEBI" id="CHEBI:74411"/>
        <dbReference type="ChEBI" id="CHEBI:82852"/>
        <dbReference type="EC" id="3.5.4.34"/>
    </reaction>
</comment>
<evidence type="ECO:0000256" key="11">
    <source>
        <dbReference type="ARBA" id="ARBA00047635"/>
    </source>
</evidence>
<keyword evidence="4" id="KW-0862">Zinc</keyword>
<evidence type="ECO:0000256" key="6">
    <source>
        <dbReference type="ARBA" id="ARBA00037784"/>
    </source>
</evidence>
<dbReference type="Pfam" id="PF02137">
    <property type="entry name" value="A_deamin"/>
    <property type="match status" value="1"/>
</dbReference>
<dbReference type="InterPro" id="IPR002466">
    <property type="entry name" value="A_deamin"/>
</dbReference>
<dbReference type="OrthoDB" id="10268011at2759"/>
<gene>
    <name evidence="14" type="primary">ADAT1</name>
    <name evidence="14" type="ORF">BG011_000505</name>
</gene>
<dbReference type="SMART" id="SM00552">
    <property type="entry name" value="ADEAMc"/>
    <property type="match status" value="1"/>
</dbReference>
<dbReference type="EC" id="3.5.4.34" evidence="8"/>
<evidence type="ECO:0000256" key="7">
    <source>
        <dbReference type="ARBA" id="ARBA00038326"/>
    </source>
</evidence>
<dbReference type="GO" id="GO:0003723">
    <property type="term" value="F:RNA binding"/>
    <property type="evidence" value="ECO:0007669"/>
    <property type="project" value="InterPro"/>
</dbReference>
<dbReference type="GO" id="GO:0008033">
    <property type="term" value="P:tRNA processing"/>
    <property type="evidence" value="ECO:0007669"/>
    <property type="project" value="UniProtKB-KW"/>
</dbReference>
<feature type="region of interest" description="Disordered" evidence="12">
    <location>
        <begin position="1"/>
        <end position="106"/>
    </location>
</feature>
<feature type="compositionally biased region" description="Polar residues" evidence="12">
    <location>
        <begin position="27"/>
        <end position="36"/>
    </location>
</feature>
<evidence type="ECO:0000256" key="8">
    <source>
        <dbReference type="ARBA" id="ARBA00038940"/>
    </source>
</evidence>
<dbReference type="EMBL" id="JAAAJA010000110">
    <property type="protein sequence ID" value="KAG0261956.1"/>
    <property type="molecule type" value="Genomic_DNA"/>
</dbReference>
<sequence>MVRGINSSGDATTASLAKIQTEESRASFMNGQQGRTDATVDSAVRSQSQSQSLVQGIEPGLKRSREEIEDGKPDQEISSSSKHPRTDKIDSPHTAQSETSIGEYGHHHALDFRRGRIDYDSVGALRTKPGRVDSEPTMSMSCSDKIARWNILGLTSALVVPFLSPIYLNSVITRELFDATALKRALFERVMDRQCSEDILEGDSESIDDQPYKPHRIKIYESDIAFEFSKETIAEQCKSIAVNALPVPSPWSISWIACDPLKTEVIVNGCKAGASAKKQLPPKARSRLCKLSMFKASVDLWESLPRKPDLGRYLSESGQDSNKITYIQWKKLATDYTKAKEGLFKGVFRNWVKSDASLEEFNLLGESSLKP</sequence>
<protein>
    <recommendedName>
        <fullName evidence="9">tRNA-specific adenosine deaminase 1</fullName>
        <ecNumber evidence="8">3.5.4.34</ecNumber>
    </recommendedName>
    <alternativeName>
        <fullName evidence="10">tRNA-specific adenosine-37 deaminase</fullName>
    </alternativeName>
</protein>
<feature type="domain" description="A to I editase" evidence="13">
    <location>
        <begin position="109"/>
        <end position="361"/>
    </location>
</feature>
<evidence type="ECO:0000256" key="5">
    <source>
        <dbReference type="ARBA" id="ARBA00037026"/>
    </source>
</evidence>
<evidence type="ECO:0000313" key="15">
    <source>
        <dbReference type="Proteomes" id="UP000726737"/>
    </source>
</evidence>
<dbReference type="AlphaFoldDB" id="A0A9P6QBD7"/>
<keyword evidence="3" id="KW-0378">Hydrolase</keyword>
<keyword evidence="1" id="KW-0819">tRNA processing</keyword>
<comment type="caution">
    <text evidence="14">The sequence shown here is derived from an EMBL/GenBank/DDBJ whole genome shotgun (WGS) entry which is preliminary data.</text>
</comment>
<name>A0A9P6QBD7_9FUNG</name>
<proteinExistence type="inferred from homology"/>
<dbReference type="PANTHER" id="PTHR46516:SF1">
    <property type="entry name" value="TRNA-SPECIFIC ADENOSINE DEAMINASE 1"/>
    <property type="match status" value="1"/>
</dbReference>
<organism evidence="14 15">
    <name type="scientific">Mortierella polycephala</name>
    <dbReference type="NCBI Taxonomy" id="41804"/>
    <lineage>
        <taxon>Eukaryota</taxon>
        <taxon>Fungi</taxon>
        <taxon>Fungi incertae sedis</taxon>
        <taxon>Mucoromycota</taxon>
        <taxon>Mortierellomycotina</taxon>
        <taxon>Mortierellomycetes</taxon>
        <taxon>Mortierellales</taxon>
        <taxon>Mortierellaceae</taxon>
        <taxon>Mortierella</taxon>
    </lineage>
</organism>
<evidence type="ECO:0000256" key="12">
    <source>
        <dbReference type="SAM" id="MobiDB-lite"/>
    </source>
</evidence>
<feature type="compositionally biased region" description="Basic and acidic residues" evidence="12">
    <location>
        <begin position="60"/>
        <end position="75"/>
    </location>
</feature>
<evidence type="ECO:0000256" key="3">
    <source>
        <dbReference type="ARBA" id="ARBA00022801"/>
    </source>
</evidence>
<dbReference type="GO" id="GO:0043829">
    <property type="term" value="F:tRNA-specific adenosine-37 deaminase activity"/>
    <property type="evidence" value="ECO:0007669"/>
    <property type="project" value="UniProtKB-EC"/>
</dbReference>
<evidence type="ECO:0000256" key="9">
    <source>
        <dbReference type="ARBA" id="ARBA00040502"/>
    </source>
</evidence>
<evidence type="ECO:0000256" key="1">
    <source>
        <dbReference type="ARBA" id="ARBA00022694"/>
    </source>
</evidence>
<dbReference type="GO" id="GO:0046872">
    <property type="term" value="F:metal ion binding"/>
    <property type="evidence" value="ECO:0007669"/>
    <property type="project" value="UniProtKB-KW"/>
</dbReference>
<dbReference type="PROSITE" id="PS50141">
    <property type="entry name" value="A_DEAMIN_EDITASE"/>
    <property type="match status" value="1"/>
</dbReference>
<evidence type="ECO:0000256" key="2">
    <source>
        <dbReference type="ARBA" id="ARBA00022723"/>
    </source>
</evidence>
<dbReference type="PANTHER" id="PTHR46516">
    <property type="entry name" value="TRNA-SPECIFIC ADENOSINE DEAMINASE 1"/>
    <property type="match status" value="1"/>
</dbReference>
<comment type="function">
    <text evidence="6">Specifically deaminates adenosine-37 to inosine in tRNA-Ala.</text>
</comment>
<evidence type="ECO:0000259" key="13">
    <source>
        <dbReference type="PROSITE" id="PS50141"/>
    </source>
</evidence>
<feature type="compositionally biased region" description="Polar residues" evidence="12">
    <location>
        <begin position="1"/>
        <end position="15"/>
    </location>
</feature>
<accession>A0A9P6QBD7</accession>
<comment type="cofactor">
    <cofactor evidence="5">
        <name>1D-myo-inositol hexakisphosphate</name>
        <dbReference type="ChEBI" id="CHEBI:58130"/>
    </cofactor>
</comment>
<keyword evidence="15" id="KW-1185">Reference proteome</keyword>
<evidence type="ECO:0000256" key="4">
    <source>
        <dbReference type="ARBA" id="ARBA00022833"/>
    </source>
</evidence>